<proteinExistence type="predicted"/>
<dbReference type="InterPro" id="IPR035992">
    <property type="entry name" value="Ricin_B-like_lectins"/>
</dbReference>
<dbReference type="STRING" id="66420.A0A0N1PEZ8"/>
<protein>
    <recommendedName>
        <fullName evidence="1">Ricin B lectin domain-containing protein</fullName>
    </recommendedName>
</protein>
<sequence length="179" mass="20583">MGRCSDKSFHDLLFPRFMNAWSNLCLDTLQRDGEGTPLGVYPCHDTLQATQYLSLSLKGELRDEEKCAELQYTRYQKFILGNTLLMYGKFASGHIPEDNIDGEGRRVLMVTCHDKDRGQKWQYLDSKQLQHVESQLCLQTGERPGADVTARRCRDNLPAQQWLIDYSEDNDFRASSTLP</sequence>
<name>A0A0N1PEZ8_PAPXU</name>
<dbReference type="EMBL" id="KQ459131">
    <property type="protein sequence ID" value="KPJ03771.1"/>
    <property type="molecule type" value="Genomic_DNA"/>
</dbReference>
<keyword evidence="3" id="KW-1185">Reference proteome</keyword>
<dbReference type="SUPFAM" id="SSF50370">
    <property type="entry name" value="Ricin B-like lectins"/>
    <property type="match status" value="1"/>
</dbReference>
<dbReference type="PROSITE" id="PS50231">
    <property type="entry name" value="RICIN_B_LECTIN"/>
    <property type="match status" value="1"/>
</dbReference>
<dbReference type="Gene3D" id="2.80.10.50">
    <property type="match status" value="2"/>
</dbReference>
<dbReference type="InterPro" id="IPR000772">
    <property type="entry name" value="Ricin_B_lectin"/>
</dbReference>
<reference evidence="2 3" key="1">
    <citation type="journal article" date="2015" name="Nat. Commun.">
        <title>Outbred genome sequencing and CRISPR/Cas9 gene editing in butterflies.</title>
        <authorList>
            <person name="Li X."/>
            <person name="Fan D."/>
            <person name="Zhang W."/>
            <person name="Liu G."/>
            <person name="Zhang L."/>
            <person name="Zhao L."/>
            <person name="Fang X."/>
            <person name="Chen L."/>
            <person name="Dong Y."/>
            <person name="Chen Y."/>
            <person name="Ding Y."/>
            <person name="Zhao R."/>
            <person name="Feng M."/>
            <person name="Zhu Y."/>
            <person name="Feng Y."/>
            <person name="Jiang X."/>
            <person name="Zhu D."/>
            <person name="Xiang H."/>
            <person name="Feng X."/>
            <person name="Li S."/>
            <person name="Wang J."/>
            <person name="Zhang G."/>
            <person name="Kronforst M.R."/>
            <person name="Wang W."/>
        </authorList>
    </citation>
    <scope>NUCLEOTIDE SEQUENCE [LARGE SCALE GENOMIC DNA]</scope>
    <source>
        <strain evidence="2">Ya'a_city_454_Px</strain>
        <tissue evidence="2">Whole body</tissue>
    </source>
</reference>
<feature type="domain" description="Ricin B lectin" evidence="1">
    <location>
        <begin position="14"/>
        <end position="165"/>
    </location>
</feature>
<accession>A0A0N1PEZ8</accession>
<evidence type="ECO:0000313" key="2">
    <source>
        <dbReference type="EMBL" id="KPJ03771.1"/>
    </source>
</evidence>
<dbReference type="Pfam" id="PF00652">
    <property type="entry name" value="Ricin_B_lectin"/>
    <property type="match status" value="2"/>
</dbReference>
<dbReference type="Proteomes" id="UP000053268">
    <property type="component" value="Unassembled WGS sequence"/>
</dbReference>
<organism evidence="2 3">
    <name type="scientific">Papilio xuthus</name>
    <name type="common">Asian swallowtail butterfly</name>
    <dbReference type="NCBI Taxonomy" id="66420"/>
    <lineage>
        <taxon>Eukaryota</taxon>
        <taxon>Metazoa</taxon>
        <taxon>Ecdysozoa</taxon>
        <taxon>Arthropoda</taxon>
        <taxon>Hexapoda</taxon>
        <taxon>Insecta</taxon>
        <taxon>Pterygota</taxon>
        <taxon>Neoptera</taxon>
        <taxon>Endopterygota</taxon>
        <taxon>Lepidoptera</taxon>
        <taxon>Glossata</taxon>
        <taxon>Ditrysia</taxon>
        <taxon>Papilionoidea</taxon>
        <taxon>Papilionidae</taxon>
        <taxon>Papilioninae</taxon>
        <taxon>Papilio</taxon>
    </lineage>
</organism>
<gene>
    <name evidence="2" type="ORF">RR46_00686</name>
</gene>
<evidence type="ECO:0000259" key="1">
    <source>
        <dbReference type="SMART" id="SM00458"/>
    </source>
</evidence>
<dbReference type="AlphaFoldDB" id="A0A0N1PEZ8"/>
<evidence type="ECO:0000313" key="3">
    <source>
        <dbReference type="Proteomes" id="UP000053268"/>
    </source>
</evidence>
<dbReference type="SMART" id="SM00458">
    <property type="entry name" value="RICIN"/>
    <property type="match status" value="1"/>
</dbReference>